<dbReference type="PANTHER" id="PTHR23359">
    <property type="entry name" value="NUCLEOTIDE KINASE"/>
    <property type="match status" value="1"/>
</dbReference>
<dbReference type="Pfam" id="PF00406">
    <property type="entry name" value="ADK"/>
    <property type="match status" value="1"/>
</dbReference>
<dbReference type="Proteomes" id="UP000515908">
    <property type="component" value="Chromosome 07"/>
</dbReference>
<accession>S9VPE1</accession>
<evidence type="ECO:0000256" key="4">
    <source>
        <dbReference type="RuleBase" id="RU003330"/>
    </source>
</evidence>
<protein>
    <submittedName>
        <fullName evidence="6">Adenylate kinase/AAA domain/Adenylate kinase, active site lid, putative</fullName>
    </submittedName>
</protein>
<evidence type="ECO:0000313" key="6">
    <source>
        <dbReference type="EMBL" id="CAD2216973.1"/>
    </source>
</evidence>
<keyword evidence="7" id="KW-1185">Reference proteome</keyword>
<sequence>MKVIIEGPPQGGKTTVSSVVKERYGLCYVSSAEAIRNAMQIGNSQFSSTVKQIIDNGEVIPDTLLVKVVSEAIRRPDCINGFVLDGFPRTKKQATLMQDFEKISADAVIELGIPASVMQQRFGGRYHHPASGRMYHTVYNPPEEAGKDDITGEPLVQNNEDKPEAIAQRMQAYQKQVADVRSTFTDNQWVPVDASGNVESVRNNVFTVLDPLQFSVFASKVTTARPWWKFW</sequence>
<evidence type="ECO:0000256" key="2">
    <source>
        <dbReference type="ARBA" id="ARBA00022741"/>
    </source>
</evidence>
<dbReference type="CDD" id="cd01428">
    <property type="entry name" value="ADK"/>
    <property type="match status" value="1"/>
</dbReference>
<keyword evidence="3 4" id="KW-0418">Kinase</keyword>
<dbReference type="Gene3D" id="3.40.50.300">
    <property type="entry name" value="P-loop containing nucleotide triphosphate hydrolases"/>
    <property type="match status" value="1"/>
</dbReference>
<dbReference type="GO" id="GO:0004017">
    <property type="term" value="F:AMP kinase activity"/>
    <property type="evidence" value="ECO:0007669"/>
    <property type="project" value="InterPro"/>
</dbReference>
<evidence type="ECO:0000313" key="7">
    <source>
        <dbReference type="Proteomes" id="UP000515908"/>
    </source>
</evidence>
<dbReference type="HAMAP" id="MF_00235">
    <property type="entry name" value="Adenylate_kinase_Adk"/>
    <property type="match status" value="1"/>
</dbReference>
<dbReference type="InterPro" id="IPR007862">
    <property type="entry name" value="Adenylate_kinase_lid-dom"/>
</dbReference>
<dbReference type="PROSITE" id="PS00113">
    <property type="entry name" value="ADENYLATE_KINASE"/>
    <property type="match status" value="1"/>
</dbReference>
<dbReference type="InterPro" id="IPR000850">
    <property type="entry name" value="Adenylat/UMP-CMP_kin"/>
</dbReference>
<proteinExistence type="inferred from homology"/>
<dbReference type="PRINTS" id="PR00094">
    <property type="entry name" value="ADENYLTKNASE"/>
</dbReference>
<keyword evidence="2" id="KW-0547">Nucleotide-binding</keyword>
<name>S9VPE1_9TRYP</name>
<dbReference type="AlphaFoldDB" id="S9VPE1"/>
<dbReference type="OrthoDB" id="439792at2759"/>
<dbReference type="InterPro" id="IPR027417">
    <property type="entry name" value="P-loop_NTPase"/>
</dbReference>
<evidence type="ECO:0000256" key="3">
    <source>
        <dbReference type="ARBA" id="ARBA00022777"/>
    </source>
</evidence>
<evidence type="ECO:0000256" key="1">
    <source>
        <dbReference type="ARBA" id="ARBA00022679"/>
    </source>
</evidence>
<comment type="similarity">
    <text evidence="4">Belongs to the adenylate kinase family.</text>
</comment>
<keyword evidence="1 4" id="KW-0808">Transferase</keyword>
<gene>
    <name evidence="6" type="ORF">ADEAN_000445100</name>
</gene>
<dbReference type="Pfam" id="PF05191">
    <property type="entry name" value="ADK_lid"/>
    <property type="match status" value="1"/>
</dbReference>
<dbReference type="InterPro" id="IPR033690">
    <property type="entry name" value="Adenylat_kinase_CS"/>
</dbReference>
<dbReference type="SUPFAM" id="SSF52540">
    <property type="entry name" value="P-loop containing nucleoside triphosphate hydrolases"/>
    <property type="match status" value="1"/>
</dbReference>
<evidence type="ECO:0000259" key="5">
    <source>
        <dbReference type="Pfam" id="PF05191"/>
    </source>
</evidence>
<dbReference type="EMBL" id="LR877151">
    <property type="protein sequence ID" value="CAD2216973.1"/>
    <property type="molecule type" value="Genomic_DNA"/>
</dbReference>
<organism evidence="6 7">
    <name type="scientific">Angomonas deanei</name>
    <dbReference type="NCBI Taxonomy" id="59799"/>
    <lineage>
        <taxon>Eukaryota</taxon>
        <taxon>Discoba</taxon>
        <taxon>Euglenozoa</taxon>
        <taxon>Kinetoplastea</taxon>
        <taxon>Metakinetoplastina</taxon>
        <taxon>Trypanosomatida</taxon>
        <taxon>Trypanosomatidae</taxon>
        <taxon>Strigomonadinae</taxon>
        <taxon>Angomonas</taxon>
    </lineage>
</organism>
<dbReference type="GO" id="GO:0005524">
    <property type="term" value="F:ATP binding"/>
    <property type="evidence" value="ECO:0007669"/>
    <property type="project" value="InterPro"/>
</dbReference>
<dbReference type="VEuPathDB" id="TriTrypDB:ADEAN_000445100"/>
<feature type="domain" description="Adenylate kinase active site lid" evidence="5">
    <location>
        <begin position="125"/>
        <end position="157"/>
    </location>
</feature>
<reference evidence="6 7" key="1">
    <citation type="submission" date="2020-08" db="EMBL/GenBank/DDBJ databases">
        <authorList>
            <person name="Newling K."/>
            <person name="Davey J."/>
            <person name="Forrester S."/>
        </authorList>
    </citation>
    <scope>NUCLEOTIDE SEQUENCE [LARGE SCALE GENOMIC DNA]</scope>
    <source>
        <strain evidence="7">Crithidia deanei Carvalho (ATCC PRA-265)</strain>
    </source>
</reference>